<dbReference type="PROSITE" id="PS51257">
    <property type="entry name" value="PROKAR_LIPOPROTEIN"/>
    <property type="match status" value="1"/>
</dbReference>
<sequence length="346" mass="37728">MRTSPLLVLLAVPAALLLLSGCATQSLNESERNRLVGKTFVVTGASSGIGRGVALQLGRSGANVVLAARRTKALESLAREIVVAGGTPLVVTTDISRTEEMQHLLNATLERFGRIDGWINNAAVMATGRFEDIPLEDHQRLLDVNLKGTLTGSHLAMRQFRKQGEGVLINVASIDSEVPHTYQASYSASKAGVLSLGRVLNQELRLNKERDIHVVTVMPWAIDTPIWDHAANYTGHQPQMPTMDGPEKPVNAIVRATLYPRREITVGYKAKLAYWSHRLTPEISDLFSRHAVQKGQVDMNPQVPPTSGNLHTPLETGQGVSGGIRERMREQSEHSEQPQAQPGAAR</sequence>
<dbReference type="PRINTS" id="PR00080">
    <property type="entry name" value="SDRFAMILY"/>
</dbReference>
<accession>A0A9X0EFV6</accession>
<evidence type="ECO:0000259" key="6">
    <source>
        <dbReference type="SMART" id="SM00822"/>
    </source>
</evidence>
<evidence type="ECO:0000256" key="1">
    <source>
        <dbReference type="ARBA" id="ARBA00006484"/>
    </source>
</evidence>
<keyword evidence="5" id="KW-0732">Signal</keyword>
<feature type="signal peptide" evidence="5">
    <location>
        <begin position="1"/>
        <end position="25"/>
    </location>
</feature>
<organism evidence="7 8">
    <name type="scientific">Pseudomonas lutea</name>
    <dbReference type="NCBI Taxonomy" id="243924"/>
    <lineage>
        <taxon>Bacteria</taxon>
        <taxon>Pseudomonadati</taxon>
        <taxon>Pseudomonadota</taxon>
        <taxon>Gammaproteobacteria</taxon>
        <taxon>Pseudomonadales</taxon>
        <taxon>Pseudomonadaceae</taxon>
        <taxon>Pseudomonas</taxon>
    </lineage>
</organism>
<dbReference type="PANTHER" id="PTHR44196:SF1">
    <property type="entry name" value="DEHYDROGENASE_REDUCTASE SDR FAMILY MEMBER 7B"/>
    <property type="match status" value="1"/>
</dbReference>
<dbReference type="InterPro" id="IPR057326">
    <property type="entry name" value="KR_dom"/>
</dbReference>
<evidence type="ECO:0000256" key="5">
    <source>
        <dbReference type="SAM" id="SignalP"/>
    </source>
</evidence>
<dbReference type="Proteomes" id="UP000029719">
    <property type="component" value="Unassembled WGS sequence"/>
</dbReference>
<dbReference type="InterPro" id="IPR036291">
    <property type="entry name" value="NAD(P)-bd_dom_sf"/>
</dbReference>
<evidence type="ECO:0000256" key="4">
    <source>
        <dbReference type="SAM" id="MobiDB-lite"/>
    </source>
</evidence>
<dbReference type="PRINTS" id="PR00081">
    <property type="entry name" value="GDHRDH"/>
</dbReference>
<reference evidence="7 8" key="1">
    <citation type="submission" date="2014-09" db="EMBL/GenBank/DDBJ databases">
        <title>Genome sequence of Pseudomonas lutea strain DSM 17257T.</title>
        <authorList>
            <person name="Kwak Y."/>
            <person name="Shin J.-H."/>
        </authorList>
    </citation>
    <scope>NUCLEOTIDE SEQUENCE [LARGE SCALE GENOMIC DNA]</scope>
    <source>
        <strain evidence="7 8">DSM 17257</strain>
    </source>
</reference>
<gene>
    <name evidence="7" type="ORF">LT42_03580</name>
</gene>
<dbReference type="Pfam" id="PF00106">
    <property type="entry name" value="adh_short"/>
    <property type="match status" value="1"/>
</dbReference>
<dbReference type="OrthoDB" id="9781689at2"/>
<name>A0A9X0EFV6_9PSED</name>
<feature type="chain" id="PRO_5040821732" description="Ketoreductase domain-containing protein" evidence="5">
    <location>
        <begin position="26"/>
        <end position="346"/>
    </location>
</feature>
<feature type="compositionally biased region" description="Basic and acidic residues" evidence="4">
    <location>
        <begin position="324"/>
        <end position="336"/>
    </location>
</feature>
<proteinExistence type="inferred from homology"/>
<dbReference type="GO" id="GO:0016491">
    <property type="term" value="F:oxidoreductase activity"/>
    <property type="evidence" value="ECO:0007669"/>
    <property type="project" value="UniProtKB-KW"/>
</dbReference>
<feature type="region of interest" description="Disordered" evidence="4">
    <location>
        <begin position="304"/>
        <end position="346"/>
    </location>
</feature>
<protein>
    <recommendedName>
        <fullName evidence="6">Ketoreductase domain-containing protein</fullName>
    </recommendedName>
</protein>
<evidence type="ECO:0000313" key="7">
    <source>
        <dbReference type="EMBL" id="KGF65049.1"/>
    </source>
</evidence>
<dbReference type="PANTHER" id="PTHR44196">
    <property type="entry name" value="DEHYDROGENASE/REDUCTASE SDR FAMILY MEMBER 7B"/>
    <property type="match status" value="1"/>
</dbReference>
<dbReference type="SMART" id="SM00822">
    <property type="entry name" value="PKS_KR"/>
    <property type="match status" value="1"/>
</dbReference>
<keyword evidence="2" id="KW-0560">Oxidoreductase</keyword>
<dbReference type="EMBL" id="JRMB01000001">
    <property type="protein sequence ID" value="KGF65049.1"/>
    <property type="molecule type" value="Genomic_DNA"/>
</dbReference>
<dbReference type="AlphaFoldDB" id="A0A9X0EFV6"/>
<dbReference type="InterPro" id="IPR002347">
    <property type="entry name" value="SDR_fam"/>
</dbReference>
<evidence type="ECO:0000256" key="2">
    <source>
        <dbReference type="ARBA" id="ARBA00023002"/>
    </source>
</evidence>
<dbReference type="Gene3D" id="3.40.50.720">
    <property type="entry name" value="NAD(P)-binding Rossmann-like Domain"/>
    <property type="match status" value="1"/>
</dbReference>
<dbReference type="RefSeq" id="WP_037009977.1">
    <property type="nucleotide sequence ID" value="NZ_JRMB01000001.1"/>
</dbReference>
<dbReference type="SUPFAM" id="SSF51735">
    <property type="entry name" value="NAD(P)-binding Rossmann-fold domains"/>
    <property type="match status" value="1"/>
</dbReference>
<comment type="caution">
    <text evidence="7">The sequence shown here is derived from an EMBL/GenBank/DDBJ whole genome shotgun (WGS) entry which is preliminary data.</text>
</comment>
<evidence type="ECO:0000313" key="8">
    <source>
        <dbReference type="Proteomes" id="UP000029719"/>
    </source>
</evidence>
<dbReference type="GO" id="GO:0016020">
    <property type="term" value="C:membrane"/>
    <property type="evidence" value="ECO:0007669"/>
    <property type="project" value="TreeGrafter"/>
</dbReference>
<comment type="similarity">
    <text evidence="1 3">Belongs to the short-chain dehydrogenases/reductases (SDR) family.</text>
</comment>
<feature type="domain" description="Ketoreductase" evidence="6">
    <location>
        <begin position="38"/>
        <end position="230"/>
    </location>
</feature>
<evidence type="ECO:0000256" key="3">
    <source>
        <dbReference type="RuleBase" id="RU000363"/>
    </source>
</evidence>